<feature type="region of interest" description="Disordered" evidence="6">
    <location>
        <begin position="1"/>
        <end position="24"/>
    </location>
</feature>
<name>X1GD05_9ZZZZ</name>
<dbReference type="GO" id="GO:0005739">
    <property type="term" value="C:mitochondrion"/>
    <property type="evidence" value="ECO:0007669"/>
    <property type="project" value="TreeGrafter"/>
</dbReference>
<evidence type="ECO:0000259" key="7">
    <source>
        <dbReference type="Pfam" id="PF00557"/>
    </source>
</evidence>
<keyword evidence="5" id="KW-0464">Manganese</keyword>
<comment type="cofactor">
    <cofactor evidence="1">
        <name>Mn(2+)</name>
        <dbReference type="ChEBI" id="CHEBI:29035"/>
    </cofactor>
</comment>
<gene>
    <name evidence="8" type="ORF">S03H2_40246</name>
</gene>
<comment type="caution">
    <text evidence="8">The sequence shown here is derived from an EMBL/GenBank/DDBJ whole genome shotgun (WGS) entry which is preliminary data.</text>
</comment>
<dbReference type="Gene3D" id="3.40.350.10">
    <property type="entry name" value="Creatinase/prolidase N-terminal domain"/>
    <property type="match status" value="1"/>
</dbReference>
<dbReference type="EMBL" id="BARU01024942">
    <property type="protein sequence ID" value="GAH55097.1"/>
    <property type="molecule type" value="Genomic_DNA"/>
</dbReference>
<dbReference type="PANTHER" id="PTHR43226:SF4">
    <property type="entry name" value="XAA-PRO AMINOPEPTIDASE 3"/>
    <property type="match status" value="1"/>
</dbReference>
<feature type="non-terminal residue" evidence="8">
    <location>
        <position position="1"/>
    </location>
</feature>
<evidence type="ECO:0000256" key="2">
    <source>
        <dbReference type="ARBA" id="ARBA00008766"/>
    </source>
</evidence>
<sequence>DGTSRRTTLYLPHRPQQGGTEGDTLTAEDADLVKRLAGLEAVCGPEALSEHLAAAGAIFTPHQPAEGWKETRYAAAAADKMVADDPWDATQSRQQRLIDHLKMQYPQLRIHDLSPILDELRAVKSPRQIELLRRAGSLAAQAVTEAMRSTRPGIFEYQLGALADYLYRLHGARGHGYRPIIASGANAWHGHYFRNDCRMKDGDIVLMDTAPDYHYYTSDIGRMWPVNGTYAPWQRELYGFIVEYHKVLLGRIRPGATADEIHDEAAAEMAKVLER</sequence>
<keyword evidence="4" id="KW-0378">Hydrolase</keyword>
<feature type="domain" description="Peptidase M24" evidence="7">
    <location>
        <begin position="130"/>
        <end position="270"/>
    </location>
</feature>
<keyword evidence="3" id="KW-0479">Metal-binding</keyword>
<dbReference type="GO" id="GO:0004177">
    <property type="term" value="F:aminopeptidase activity"/>
    <property type="evidence" value="ECO:0007669"/>
    <property type="project" value="TreeGrafter"/>
</dbReference>
<dbReference type="InterPro" id="IPR000994">
    <property type="entry name" value="Pept_M24"/>
</dbReference>
<evidence type="ECO:0000256" key="1">
    <source>
        <dbReference type="ARBA" id="ARBA00001936"/>
    </source>
</evidence>
<accession>X1GD05</accession>
<dbReference type="Pfam" id="PF00557">
    <property type="entry name" value="Peptidase_M24"/>
    <property type="match status" value="1"/>
</dbReference>
<dbReference type="GO" id="GO:0006508">
    <property type="term" value="P:proteolysis"/>
    <property type="evidence" value="ECO:0007669"/>
    <property type="project" value="TreeGrafter"/>
</dbReference>
<proteinExistence type="inferred from homology"/>
<dbReference type="AlphaFoldDB" id="X1GD05"/>
<evidence type="ECO:0000256" key="4">
    <source>
        <dbReference type="ARBA" id="ARBA00022801"/>
    </source>
</evidence>
<dbReference type="InterPro" id="IPR029149">
    <property type="entry name" value="Creatin/AminoP/Spt16_N"/>
</dbReference>
<evidence type="ECO:0000256" key="5">
    <source>
        <dbReference type="ARBA" id="ARBA00023211"/>
    </source>
</evidence>
<feature type="non-terminal residue" evidence="8">
    <location>
        <position position="275"/>
    </location>
</feature>
<protein>
    <recommendedName>
        <fullName evidence="7">Peptidase M24 domain-containing protein</fullName>
    </recommendedName>
</protein>
<dbReference type="InterPro" id="IPR052433">
    <property type="entry name" value="X-Pro_dipept-like"/>
</dbReference>
<dbReference type="InterPro" id="IPR036005">
    <property type="entry name" value="Creatinase/aminopeptidase-like"/>
</dbReference>
<reference evidence="8" key="1">
    <citation type="journal article" date="2014" name="Front. Microbiol.">
        <title>High frequency of phylogenetically diverse reductive dehalogenase-homologous genes in deep subseafloor sedimentary metagenomes.</title>
        <authorList>
            <person name="Kawai M."/>
            <person name="Futagami T."/>
            <person name="Toyoda A."/>
            <person name="Takaki Y."/>
            <person name="Nishi S."/>
            <person name="Hori S."/>
            <person name="Arai W."/>
            <person name="Tsubouchi T."/>
            <person name="Morono Y."/>
            <person name="Uchiyama I."/>
            <person name="Ito T."/>
            <person name="Fujiyama A."/>
            <person name="Inagaki F."/>
            <person name="Takami H."/>
        </authorList>
    </citation>
    <scope>NUCLEOTIDE SEQUENCE</scope>
    <source>
        <strain evidence="8">Expedition CK06-06</strain>
    </source>
</reference>
<dbReference type="PANTHER" id="PTHR43226">
    <property type="entry name" value="XAA-PRO AMINOPEPTIDASE 3"/>
    <property type="match status" value="1"/>
</dbReference>
<dbReference type="Gene3D" id="3.90.230.10">
    <property type="entry name" value="Creatinase/methionine aminopeptidase superfamily"/>
    <property type="match status" value="1"/>
</dbReference>
<evidence type="ECO:0000313" key="8">
    <source>
        <dbReference type="EMBL" id="GAH55097.1"/>
    </source>
</evidence>
<organism evidence="8">
    <name type="scientific">marine sediment metagenome</name>
    <dbReference type="NCBI Taxonomy" id="412755"/>
    <lineage>
        <taxon>unclassified sequences</taxon>
        <taxon>metagenomes</taxon>
        <taxon>ecological metagenomes</taxon>
    </lineage>
</organism>
<comment type="similarity">
    <text evidence="2">Belongs to the peptidase M24B family.</text>
</comment>
<dbReference type="SUPFAM" id="SSF55920">
    <property type="entry name" value="Creatinase/aminopeptidase"/>
    <property type="match status" value="1"/>
</dbReference>
<evidence type="ECO:0000256" key="3">
    <source>
        <dbReference type="ARBA" id="ARBA00022723"/>
    </source>
</evidence>
<dbReference type="GO" id="GO:0046872">
    <property type="term" value="F:metal ion binding"/>
    <property type="evidence" value="ECO:0007669"/>
    <property type="project" value="UniProtKB-KW"/>
</dbReference>
<evidence type="ECO:0000256" key="6">
    <source>
        <dbReference type="SAM" id="MobiDB-lite"/>
    </source>
</evidence>